<sequence length="75" mass="8028">MACKIAYFHPHGQSQGCLSQPCVTHGQVTPLCVPYSFHRVASQAVTRPSTRPGTRACEVNSKGTWLSIQACGLAV</sequence>
<gene>
    <name evidence="1" type="ORF">J1N35_034279</name>
</gene>
<organism evidence="1 2">
    <name type="scientific">Gossypium stocksii</name>
    <dbReference type="NCBI Taxonomy" id="47602"/>
    <lineage>
        <taxon>Eukaryota</taxon>
        <taxon>Viridiplantae</taxon>
        <taxon>Streptophyta</taxon>
        <taxon>Embryophyta</taxon>
        <taxon>Tracheophyta</taxon>
        <taxon>Spermatophyta</taxon>
        <taxon>Magnoliopsida</taxon>
        <taxon>eudicotyledons</taxon>
        <taxon>Gunneridae</taxon>
        <taxon>Pentapetalae</taxon>
        <taxon>rosids</taxon>
        <taxon>malvids</taxon>
        <taxon>Malvales</taxon>
        <taxon>Malvaceae</taxon>
        <taxon>Malvoideae</taxon>
        <taxon>Gossypium</taxon>
    </lineage>
</organism>
<accession>A0A9D3ZPX8</accession>
<keyword evidence="2" id="KW-1185">Reference proteome</keyword>
<dbReference type="AlphaFoldDB" id="A0A9D3ZPX8"/>
<comment type="caution">
    <text evidence="1">The sequence shown here is derived from an EMBL/GenBank/DDBJ whole genome shotgun (WGS) entry which is preliminary data.</text>
</comment>
<dbReference type="Proteomes" id="UP000828251">
    <property type="component" value="Unassembled WGS sequence"/>
</dbReference>
<evidence type="ECO:0000313" key="1">
    <source>
        <dbReference type="EMBL" id="KAH1056214.1"/>
    </source>
</evidence>
<protein>
    <submittedName>
        <fullName evidence="1">Uncharacterized protein</fullName>
    </submittedName>
</protein>
<reference evidence="1 2" key="1">
    <citation type="journal article" date="2021" name="Plant Biotechnol. J.">
        <title>Multi-omics assisted identification of the key and species-specific regulatory components of drought-tolerant mechanisms in Gossypium stocksii.</title>
        <authorList>
            <person name="Yu D."/>
            <person name="Ke L."/>
            <person name="Zhang D."/>
            <person name="Wu Y."/>
            <person name="Sun Y."/>
            <person name="Mei J."/>
            <person name="Sun J."/>
            <person name="Sun Y."/>
        </authorList>
    </citation>
    <scope>NUCLEOTIDE SEQUENCE [LARGE SCALE GENOMIC DNA]</scope>
    <source>
        <strain evidence="2">cv. E1</strain>
        <tissue evidence="1">Leaf</tissue>
    </source>
</reference>
<proteinExistence type="predicted"/>
<name>A0A9D3ZPX8_9ROSI</name>
<dbReference type="EMBL" id="JAIQCV010000010">
    <property type="protein sequence ID" value="KAH1056214.1"/>
    <property type="molecule type" value="Genomic_DNA"/>
</dbReference>
<evidence type="ECO:0000313" key="2">
    <source>
        <dbReference type="Proteomes" id="UP000828251"/>
    </source>
</evidence>